<evidence type="ECO:0000313" key="4">
    <source>
        <dbReference type="Proteomes" id="UP000002754"/>
    </source>
</evidence>
<keyword evidence="4" id="KW-1185">Reference proteome</keyword>
<dbReference type="eggNOG" id="COG4997">
    <property type="taxonomic scope" value="Bacteria"/>
</dbReference>
<sequence length="107" mass="12715">MPIYKKLVRDQIPEIIEKTGAKYSIEMLDEELYQKELRRKLQEEIDEYMEALTDNEAVEELADVLEVIFALAKTHQTNELILETIRVDKRIKRGAFDKRIYLVEVED</sequence>
<reference evidence="3 5" key="2">
    <citation type="submission" date="2014-01" db="EMBL/GenBank/DDBJ databases">
        <title>Draft genome sequencing of Bacillus alcalophilus CGMCC 1.3604.</title>
        <authorList>
            <person name="Yang J."/>
            <person name="Diao L."/>
            <person name="Yang S."/>
        </authorList>
    </citation>
    <scope>NUCLEOTIDE SEQUENCE [LARGE SCALE GENOMIC DNA]</scope>
    <source>
        <strain evidence="3 5">CGMCC 1.3604</strain>
    </source>
</reference>
<evidence type="ECO:0000313" key="3">
    <source>
        <dbReference type="EMBL" id="THG92104.1"/>
    </source>
</evidence>
<dbReference type="EMBL" id="JALP01000020">
    <property type="protein sequence ID" value="THG92104.1"/>
    <property type="molecule type" value="Genomic_DNA"/>
</dbReference>
<proteinExistence type="predicted"/>
<feature type="coiled-coil region" evidence="1">
    <location>
        <begin position="34"/>
        <end position="61"/>
    </location>
</feature>
<evidence type="ECO:0000256" key="1">
    <source>
        <dbReference type="SAM" id="Coils"/>
    </source>
</evidence>
<dbReference type="EMBL" id="ALPT02000097">
    <property type="protein sequence ID" value="KGA95866.1"/>
    <property type="molecule type" value="Genomic_DNA"/>
</dbReference>
<name>A0A094WGF3_ALKAL</name>
<dbReference type="OrthoDB" id="9813491at2"/>
<organism evidence="2 4">
    <name type="scientific">Alkalihalobacillus alcalophilus ATCC 27647 = CGMCC 1.3604</name>
    <dbReference type="NCBI Taxonomy" id="1218173"/>
    <lineage>
        <taxon>Bacteria</taxon>
        <taxon>Bacillati</taxon>
        <taxon>Bacillota</taxon>
        <taxon>Bacilli</taxon>
        <taxon>Bacillales</taxon>
        <taxon>Bacillaceae</taxon>
        <taxon>Alkalihalobacillus</taxon>
    </lineage>
</organism>
<dbReference type="SUPFAM" id="SSF101386">
    <property type="entry name" value="all-alpha NTP pyrophosphatases"/>
    <property type="match status" value="1"/>
</dbReference>
<keyword evidence="1" id="KW-0175">Coiled coil</keyword>
<reference evidence="2 4" key="1">
    <citation type="journal article" date="2014" name="Genome Announc.">
        <title>Draft Genome Sequence of Bacillus alcalophilus AV1934, a Classic Alkaliphile Isolated from Human Feces in 1934.</title>
        <authorList>
            <person name="Attie O."/>
            <person name="Jayaprakash A."/>
            <person name="Shah H."/>
            <person name="Paulsen I.T."/>
            <person name="Morino M."/>
            <person name="Takahashi Y."/>
            <person name="Narumi I."/>
            <person name="Sachidanandam R."/>
            <person name="Satoh K."/>
            <person name="Ito M."/>
            <person name="Krulwich T.A."/>
        </authorList>
    </citation>
    <scope>NUCLEOTIDE SEQUENCE [LARGE SCALE GENOMIC DNA]</scope>
    <source>
        <strain evidence="2 4">AV1934</strain>
    </source>
</reference>
<dbReference type="InterPro" id="IPR038735">
    <property type="entry name" value="MSMEG_1276-like_NTP-PPase_dom"/>
</dbReference>
<dbReference type="RefSeq" id="WP_003322512.1">
    <property type="nucleotide sequence ID" value="NZ_ALPT02000097.1"/>
</dbReference>
<dbReference type="STRING" id="1218173.BALCAV_0219800"/>
<protein>
    <submittedName>
        <fullName evidence="2">Phosphoribosyl-ATP pyrophosphohydrolase</fullName>
    </submittedName>
</protein>
<dbReference type="CDD" id="cd11532">
    <property type="entry name" value="NTP-PPase_COG4997"/>
    <property type="match status" value="1"/>
</dbReference>
<dbReference type="Proteomes" id="UP000297014">
    <property type="component" value="Unassembled WGS sequence"/>
</dbReference>
<keyword evidence="2" id="KW-0378">Hydrolase</keyword>
<evidence type="ECO:0000313" key="5">
    <source>
        <dbReference type="Proteomes" id="UP000297014"/>
    </source>
</evidence>
<dbReference type="GO" id="GO:0016787">
    <property type="term" value="F:hydrolase activity"/>
    <property type="evidence" value="ECO:0007669"/>
    <property type="project" value="UniProtKB-KW"/>
</dbReference>
<gene>
    <name evidence="3" type="ORF">AJ85_17225</name>
    <name evidence="2" type="ORF">BALCAV_0219800</name>
</gene>
<comment type="caution">
    <text evidence="2">The sequence shown here is derived from an EMBL/GenBank/DDBJ whole genome shotgun (WGS) entry which is preliminary data.</text>
</comment>
<evidence type="ECO:0000313" key="2">
    <source>
        <dbReference type="EMBL" id="KGA95866.1"/>
    </source>
</evidence>
<accession>A0A094WGF3</accession>
<dbReference type="Proteomes" id="UP000002754">
    <property type="component" value="Unassembled WGS sequence"/>
</dbReference>
<dbReference type="AlphaFoldDB" id="A0A094WGF3"/>